<feature type="domain" description="NADH:flavin oxidoreductase/NADH oxidase N-terminal" evidence="1">
    <location>
        <begin position="7"/>
        <end position="341"/>
    </location>
</feature>
<dbReference type="SUPFAM" id="SSF51395">
    <property type="entry name" value="FMN-linked oxidoreductases"/>
    <property type="match status" value="1"/>
</dbReference>
<dbReference type="GO" id="GO:0003959">
    <property type="term" value="F:NADPH dehydrogenase activity"/>
    <property type="evidence" value="ECO:0007669"/>
    <property type="project" value="TreeGrafter"/>
</dbReference>
<name>A0A165SZH7_9AGAM</name>
<dbReference type="CDD" id="cd02933">
    <property type="entry name" value="OYE_like_FMN"/>
    <property type="match status" value="1"/>
</dbReference>
<evidence type="ECO:0000313" key="3">
    <source>
        <dbReference type="Proteomes" id="UP000076761"/>
    </source>
</evidence>
<dbReference type="InterPro" id="IPR001155">
    <property type="entry name" value="OxRdtase_FMN_N"/>
</dbReference>
<dbReference type="InParanoid" id="A0A165SZH7"/>
<dbReference type="AlphaFoldDB" id="A0A165SZH7"/>
<dbReference type="STRING" id="1314782.A0A165SZH7"/>
<dbReference type="Pfam" id="PF00724">
    <property type="entry name" value="Oxidored_FMN"/>
    <property type="match status" value="1"/>
</dbReference>
<dbReference type="EMBL" id="KV425569">
    <property type="protein sequence ID" value="KZT25906.1"/>
    <property type="molecule type" value="Genomic_DNA"/>
</dbReference>
<dbReference type="PANTHER" id="PTHR22893:SF91">
    <property type="entry name" value="NADPH DEHYDROGENASE 2-RELATED"/>
    <property type="match status" value="1"/>
</dbReference>
<evidence type="ECO:0000313" key="2">
    <source>
        <dbReference type="EMBL" id="KZT25906.1"/>
    </source>
</evidence>
<dbReference type="PANTHER" id="PTHR22893">
    <property type="entry name" value="NADH OXIDOREDUCTASE-RELATED"/>
    <property type="match status" value="1"/>
</dbReference>
<accession>A0A165SZH7</accession>
<protein>
    <submittedName>
        <fullName evidence="2">FMN-linked oxidoreductase</fullName>
    </submittedName>
</protein>
<dbReference type="InterPro" id="IPR045247">
    <property type="entry name" value="Oye-like"/>
</dbReference>
<dbReference type="InterPro" id="IPR013785">
    <property type="entry name" value="Aldolase_TIM"/>
</dbReference>
<proteinExistence type="predicted"/>
<organism evidence="2 3">
    <name type="scientific">Neolentinus lepideus HHB14362 ss-1</name>
    <dbReference type="NCBI Taxonomy" id="1314782"/>
    <lineage>
        <taxon>Eukaryota</taxon>
        <taxon>Fungi</taxon>
        <taxon>Dikarya</taxon>
        <taxon>Basidiomycota</taxon>
        <taxon>Agaricomycotina</taxon>
        <taxon>Agaricomycetes</taxon>
        <taxon>Gloeophyllales</taxon>
        <taxon>Gloeophyllaceae</taxon>
        <taxon>Neolentinus</taxon>
    </lineage>
</organism>
<reference evidence="2 3" key="1">
    <citation type="journal article" date="2016" name="Mol. Biol. Evol.">
        <title>Comparative Genomics of Early-Diverging Mushroom-Forming Fungi Provides Insights into the Origins of Lignocellulose Decay Capabilities.</title>
        <authorList>
            <person name="Nagy L.G."/>
            <person name="Riley R."/>
            <person name="Tritt A."/>
            <person name="Adam C."/>
            <person name="Daum C."/>
            <person name="Floudas D."/>
            <person name="Sun H."/>
            <person name="Yadav J.S."/>
            <person name="Pangilinan J."/>
            <person name="Larsson K.H."/>
            <person name="Matsuura K."/>
            <person name="Barry K."/>
            <person name="Labutti K."/>
            <person name="Kuo R."/>
            <person name="Ohm R.A."/>
            <person name="Bhattacharya S.S."/>
            <person name="Shirouzu T."/>
            <person name="Yoshinaga Y."/>
            <person name="Martin F.M."/>
            <person name="Grigoriev I.V."/>
            <person name="Hibbett D.S."/>
        </authorList>
    </citation>
    <scope>NUCLEOTIDE SEQUENCE [LARGE SCALE GENOMIC DNA]</scope>
    <source>
        <strain evidence="2 3">HHB14362 ss-1</strain>
    </source>
</reference>
<evidence type="ECO:0000259" key="1">
    <source>
        <dbReference type="Pfam" id="PF00724"/>
    </source>
</evidence>
<dbReference type="FunCoup" id="A0A165SZH7">
    <property type="interactions" value="247"/>
</dbReference>
<dbReference type="Proteomes" id="UP000076761">
    <property type="component" value="Unassembled WGS sequence"/>
</dbReference>
<dbReference type="OrthoDB" id="276546at2759"/>
<dbReference type="Gene3D" id="3.20.20.70">
    <property type="entry name" value="Aldolase class I"/>
    <property type="match status" value="1"/>
</dbReference>
<gene>
    <name evidence="2" type="ORF">NEOLEDRAFT_1064349</name>
</gene>
<dbReference type="FunFam" id="3.20.20.70:FF:000138">
    <property type="entry name" value="NADPH dehydrogenase 1"/>
    <property type="match status" value="1"/>
</dbReference>
<dbReference type="GO" id="GO:0010181">
    <property type="term" value="F:FMN binding"/>
    <property type="evidence" value="ECO:0007669"/>
    <property type="project" value="InterPro"/>
</dbReference>
<keyword evidence="3" id="KW-1185">Reference proteome</keyword>
<sequence length="375" mass="41968">MAQQEPKLFQPKQIGAVTLQHRIVLAPLTRNRASKEHVHGDLAVEYYSQRASMPGTLLIAEATLITHKAGGYPNVPGIWSAEQVAAWKKVVDAVHARGSFIYLQLIALGRQASPEQLESEGLPPDTYVSSSAVPLPGASRAPRALTTEEVREWVRLHEAAARNAVHGAGFDGVELHFANGYLPDQFLQDVCNKRTDEYGGSVENRCRFPLEVVQAVTGAVGVERTGLRISPWGTFGGMRMVNPRETFGYFVTQLRDQFPDLAYVHMIEPRSTGNLDVLDVPEGDSNDFVRDIWAPRPIISAGGYTREESFKNAEKYDYLIAWGRYWISNPDLPYRLLKDIPLTPYDRDLFYSIENPHGYIDYSFAEESAEAKSER</sequence>